<dbReference type="AlphaFoldDB" id="A0A2T3ATR7"/>
<organism evidence="2 3">
    <name type="scientific">Amorphotheca resinae ATCC 22711</name>
    <dbReference type="NCBI Taxonomy" id="857342"/>
    <lineage>
        <taxon>Eukaryota</taxon>
        <taxon>Fungi</taxon>
        <taxon>Dikarya</taxon>
        <taxon>Ascomycota</taxon>
        <taxon>Pezizomycotina</taxon>
        <taxon>Leotiomycetes</taxon>
        <taxon>Helotiales</taxon>
        <taxon>Amorphothecaceae</taxon>
        <taxon>Amorphotheca</taxon>
    </lineage>
</organism>
<gene>
    <name evidence="2" type="ORF">M430DRAFT_37036</name>
</gene>
<evidence type="ECO:0000313" key="3">
    <source>
        <dbReference type="Proteomes" id="UP000241818"/>
    </source>
</evidence>
<name>A0A2T3ATR7_AMORE</name>
<sequence>MQQQQLTGFNGRRIAYYYFFLFLLSWLYLFDQSSDDIGDIGVCQVAYTELLMSQGG</sequence>
<accession>A0A2T3ATR7</accession>
<keyword evidence="1" id="KW-0812">Transmembrane</keyword>
<reference evidence="2 3" key="1">
    <citation type="journal article" date="2018" name="New Phytol.">
        <title>Comparative genomics and transcriptomics depict ericoid mycorrhizal fungi as versatile saprotrophs and plant mutualists.</title>
        <authorList>
            <person name="Martino E."/>
            <person name="Morin E."/>
            <person name="Grelet G.A."/>
            <person name="Kuo A."/>
            <person name="Kohler A."/>
            <person name="Daghino S."/>
            <person name="Barry K.W."/>
            <person name="Cichocki N."/>
            <person name="Clum A."/>
            <person name="Dockter R.B."/>
            <person name="Hainaut M."/>
            <person name="Kuo R.C."/>
            <person name="LaButti K."/>
            <person name="Lindahl B.D."/>
            <person name="Lindquist E.A."/>
            <person name="Lipzen A."/>
            <person name="Khouja H.R."/>
            <person name="Magnuson J."/>
            <person name="Murat C."/>
            <person name="Ohm R.A."/>
            <person name="Singer S.W."/>
            <person name="Spatafora J.W."/>
            <person name="Wang M."/>
            <person name="Veneault-Fourrey C."/>
            <person name="Henrissat B."/>
            <person name="Grigoriev I.V."/>
            <person name="Martin F.M."/>
            <person name="Perotto S."/>
        </authorList>
    </citation>
    <scope>NUCLEOTIDE SEQUENCE [LARGE SCALE GENOMIC DNA]</scope>
    <source>
        <strain evidence="2 3">ATCC 22711</strain>
    </source>
</reference>
<dbReference type="RefSeq" id="XP_024718049.1">
    <property type="nucleotide sequence ID" value="XM_024867038.1"/>
</dbReference>
<dbReference type="InParanoid" id="A0A2T3ATR7"/>
<proteinExistence type="predicted"/>
<dbReference type="EMBL" id="KZ679016">
    <property type="protein sequence ID" value="PSS10870.1"/>
    <property type="molecule type" value="Genomic_DNA"/>
</dbReference>
<keyword evidence="1" id="KW-1133">Transmembrane helix</keyword>
<protein>
    <submittedName>
        <fullName evidence="2">Uncharacterized protein</fullName>
    </submittedName>
</protein>
<feature type="transmembrane region" description="Helical" evidence="1">
    <location>
        <begin position="14"/>
        <end position="30"/>
    </location>
</feature>
<dbReference type="Proteomes" id="UP000241818">
    <property type="component" value="Unassembled WGS sequence"/>
</dbReference>
<keyword evidence="3" id="KW-1185">Reference proteome</keyword>
<evidence type="ECO:0000256" key="1">
    <source>
        <dbReference type="SAM" id="Phobius"/>
    </source>
</evidence>
<evidence type="ECO:0000313" key="2">
    <source>
        <dbReference type="EMBL" id="PSS10870.1"/>
    </source>
</evidence>
<dbReference type="GeneID" id="36575119"/>
<keyword evidence="1" id="KW-0472">Membrane</keyword>